<sequence length="25" mass="3196">MEIRLIKLKRQLTRRLQYLYIHGRP</sequence>
<evidence type="ECO:0000313" key="1">
    <source>
        <dbReference type="EMBL" id="SVC48207.1"/>
    </source>
</evidence>
<gene>
    <name evidence="1" type="ORF">METZ01_LOCUS301061</name>
</gene>
<protein>
    <submittedName>
        <fullName evidence="1">Uncharacterized protein</fullName>
    </submittedName>
</protein>
<reference evidence="1" key="1">
    <citation type="submission" date="2018-05" db="EMBL/GenBank/DDBJ databases">
        <authorList>
            <person name="Lanie J.A."/>
            <person name="Ng W.-L."/>
            <person name="Kazmierczak K.M."/>
            <person name="Andrzejewski T.M."/>
            <person name="Davidsen T.M."/>
            <person name="Wayne K.J."/>
            <person name="Tettelin H."/>
            <person name="Glass J.I."/>
            <person name="Rusch D."/>
            <person name="Podicherti R."/>
            <person name="Tsui H.-C.T."/>
            <person name="Winkler M.E."/>
        </authorList>
    </citation>
    <scope>NUCLEOTIDE SEQUENCE</scope>
</reference>
<name>A0A382MKB6_9ZZZZ</name>
<feature type="non-terminal residue" evidence="1">
    <location>
        <position position="25"/>
    </location>
</feature>
<dbReference type="EMBL" id="UINC01093630">
    <property type="protein sequence ID" value="SVC48207.1"/>
    <property type="molecule type" value="Genomic_DNA"/>
</dbReference>
<accession>A0A382MKB6</accession>
<organism evidence="1">
    <name type="scientific">marine metagenome</name>
    <dbReference type="NCBI Taxonomy" id="408172"/>
    <lineage>
        <taxon>unclassified sequences</taxon>
        <taxon>metagenomes</taxon>
        <taxon>ecological metagenomes</taxon>
    </lineage>
</organism>
<dbReference type="AlphaFoldDB" id="A0A382MKB6"/>
<proteinExistence type="predicted"/>